<keyword evidence="1" id="KW-0677">Repeat</keyword>
<evidence type="ECO:0000259" key="4">
    <source>
        <dbReference type="PROSITE" id="PS50948"/>
    </source>
</evidence>
<organism evidence="5 6">
    <name type="scientific">Mugilogobius chulae</name>
    <name type="common">yellowstripe goby</name>
    <dbReference type="NCBI Taxonomy" id="88201"/>
    <lineage>
        <taxon>Eukaryota</taxon>
        <taxon>Metazoa</taxon>
        <taxon>Chordata</taxon>
        <taxon>Craniata</taxon>
        <taxon>Vertebrata</taxon>
        <taxon>Euteleostomi</taxon>
        <taxon>Actinopterygii</taxon>
        <taxon>Neopterygii</taxon>
        <taxon>Teleostei</taxon>
        <taxon>Neoteleostei</taxon>
        <taxon>Acanthomorphata</taxon>
        <taxon>Gobiaria</taxon>
        <taxon>Gobiiformes</taxon>
        <taxon>Gobioidei</taxon>
        <taxon>Gobiidae</taxon>
        <taxon>Gobionellinae</taxon>
        <taxon>Mugilogobius</taxon>
    </lineage>
</organism>
<keyword evidence="2" id="KW-1015">Disulfide bond</keyword>
<comment type="caution">
    <text evidence="5">The sequence shown here is derived from an EMBL/GenBank/DDBJ whole genome shotgun (WGS) entry which is preliminary data.</text>
</comment>
<dbReference type="AlphaFoldDB" id="A0AAW0MET4"/>
<feature type="domain" description="Apple" evidence="4">
    <location>
        <begin position="115"/>
        <end position="207"/>
    </location>
</feature>
<dbReference type="PROSITE" id="PS50948">
    <property type="entry name" value="PAN"/>
    <property type="match status" value="2"/>
</dbReference>
<feature type="domain" description="Apple" evidence="4">
    <location>
        <begin position="18"/>
        <end position="109"/>
    </location>
</feature>
<sequence>MSKRERKRENKHSHTPRCEYEYVRNVEFHGRIVGSFYTYHSGQCKDRCVDNDRCRFFTYYRNDWTGRSSYLRKINRCLLFNSGARAQFLVGNVAKASAPGVTSGFSGSCSEKEGCVKALQPNVEFRGKCVSSVARAASAEKCQRICTRSRQCRSFAYYTSDWKGPTTNQKRPNACVQMNGGYIVAPGNTPTRKIKTPGVTSGYVFNCPLKQSKTTHTQRRHDNHDKTTQTRQKLTA</sequence>
<evidence type="ECO:0000313" key="5">
    <source>
        <dbReference type="EMBL" id="KAK7877965.1"/>
    </source>
</evidence>
<accession>A0AAW0MET4</accession>
<dbReference type="Proteomes" id="UP001460270">
    <property type="component" value="Unassembled WGS sequence"/>
</dbReference>
<dbReference type="Gene3D" id="3.50.4.10">
    <property type="entry name" value="Hepatocyte Growth Factor"/>
    <property type="match status" value="2"/>
</dbReference>
<dbReference type="Pfam" id="PF00024">
    <property type="entry name" value="PAN_1"/>
    <property type="match status" value="2"/>
</dbReference>
<evidence type="ECO:0000256" key="2">
    <source>
        <dbReference type="ARBA" id="ARBA00023157"/>
    </source>
</evidence>
<evidence type="ECO:0000313" key="6">
    <source>
        <dbReference type="Proteomes" id="UP001460270"/>
    </source>
</evidence>
<dbReference type="GO" id="GO:0005576">
    <property type="term" value="C:extracellular region"/>
    <property type="evidence" value="ECO:0007669"/>
    <property type="project" value="InterPro"/>
</dbReference>
<name>A0AAW0MET4_9GOBI</name>
<reference evidence="6" key="1">
    <citation type="submission" date="2024-04" db="EMBL/GenBank/DDBJ databases">
        <title>Salinicola lusitanus LLJ914,a marine bacterium isolated from the Okinawa Trough.</title>
        <authorList>
            <person name="Li J."/>
        </authorList>
    </citation>
    <scope>NUCLEOTIDE SEQUENCE [LARGE SCALE GENOMIC DNA]</scope>
</reference>
<evidence type="ECO:0000256" key="1">
    <source>
        <dbReference type="ARBA" id="ARBA00022737"/>
    </source>
</evidence>
<proteinExistence type="predicted"/>
<dbReference type="GO" id="GO:0006508">
    <property type="term" value="P:proteolysis"/>
    <property type="evidence" value="ECO:0007669"/>
    <property type="project" value="InterPro"/>
</dbReference>
<dbReference type="InterPro" id="IPR000177">
    <property type="entry name" value="Apple"/>
</dbReference>
<dbReference type="SUPFAM" id="SSF57414">
    <property type="entry name" value="Hairpin loop containing domain-like"/>
    <property type="match status" value="1"/>
</dbReference>
<dbReference type="SMART" id="SM00223">
    <property type="entry name" value="APPLE"/>
    <property type="match status" value="2"/>
</dbReference>
<feature type="region of interest" description="Disordered" evidence="3">
    <location>
        <begin position="212"/>
        <end position="236"/>
    </location>
</feature>
<protein>
    <recommendedName>
        <fullName evidence="4">Apple domain-containing protein</fullName>
    </recommendedName>
</protein>
<gene>
    <name evidence="5" type="ORF">WMY93_031393</name>
</gene>
<keyword evidence="6" id="KW-1185">Reference proteome</keyword>
<dbReference type="EMBL" id="JBBPFD010000662">
    <property type="protein sequence ID" value="KAK7877965.1"/>
    <property type="molecule type" value="Genomic_DNA"/>
</dbReference>
<evidence type="ECO:0000256" key="3">
    <source>
        <dbReference type="SAM" id="MobiDB-lite"/>
    </source>
</evidence>
<dbReference type="InterPro" id="IPR003609">
    <property type="entry name" value="Pan_app"/>
</dbReference>